<dbReference type="SUPFAM" id="SSF52540">
    <property type="entry name" value="P-loop containing nucleoside triphosphate hydrolases"/>
    <property type="match status" value="1"/>
</dbReference>
<evidence type="ECO:0000256" key="6">
    <source>
        <dbReference type="ARBA" id="ARBA00022840"/>
    </source>
</evidence>
<reference evidence="8 9" key="1">
    <citation type="submission" date="2019-12" db="EMBL/GenBank/DDBJ databases">
        <authorList>
            <person name="Alioto T."/>
            <person name="Alioto T."/>
            <person name="Gomez Garrido J."/>
        </authorList>
    </citation>
    <scope>NUCLEOTIDE SEQUENCE [LARGE SCALE GENOMIC DNA]</scope>
</reference>
<name>A0A8S0TB94_OLEEU</name>
<dbReference type="Proteomes" id="UP000594638">
    <property type="component" value="Unassembled WGS sequence"/>
</dbReference>
<dbReference type="InterPro" id="IPR058922">
    <property type="entry name" value="WHD_DRP"/>
</dbReference>
<keyword evidence="9" id="KW-1185">Reference proteome</keyword>
<evidence type="ECO:0000256" key="5">
    <source>
        <dbReference type="ARBA" id="ARBA00022821"/>
    </source>
</evidence>
<dbReference type="OrthoDB" id="903736at2759"/>
<evidence type="ECO:0000256" key="3">
    <source>
        <dbReference type="ARBA" id="ARBA00022737"/>
    </source>
</evidence>
<keyword evidence="4" id="KW-0547">Nucleotide-binding</keyword>
<evidence type="ECO:0000259" key="7">
    <source>
        <dbReference type="Pfam" id="PF23559"/>
    </source>
</evidence>
<evidence type="ECO:0000256" key="2">
    <source>
        <dbReference type="ARBA" id="ARBA00022614"/>
    </source>
</evidence>
<keyword evidence="3" id="KW-0677">Repeat</keyword>
<dbReference type="AlphaFoldDB" id="A0A8S0TB94"/>
<dbReference type="InterPro" id="IPR044974">
    <property type="entry name" value="Disease_R_plants"/>
</dbReference>
<dbReference type="Gene3D" id="1.10.10.10">
    <property type="entry name" value="Winged helix-like DNA-binding domain superfamily/Winged helix DNA-binding domain"/>
    <property type="match status" value="1"/>
</dbReference>
<dbReference type="InterPro" id="IPR027417">
    <property type="entry name" value="P-loop_NTPase"/>
</dbReference>
<dbReference type="InterPro" id="IPR036388">
    <property type="entry name" value="WH-like_DNA-bd_sf"/>
</dbReference>
<dbReference type="FunFam" id="1.10.10.10:FF:000322">
    <property type="entry name" value="Probable disease resistance protein At1g63360"/>
    <property type="match status" value="1"/>
</dbReference>
<sequence>MGLPSAIVAVGEVLAKKRTSHEWEMMLRDIKLLIDRGQPIEQILSQKSILDLIFDDLPYHLKPCFRYLGLFPKGSKIEVEHLYLQWMAEGMISRDDCQENEMMMDLAERYLSDLVQRKIVEVEEEEEIPSLRKYKSCQVHEHVKDYCLQKREEYFFEVLDNRSSDSISLTTNPARGMALHLGKEDDRSSVDQLRNGKLRHLSMTVEGNLGDLKQLVCRMDMTSENTSVSIKIAPHYEITKRLTEMVLIGSQLKEDPMTTLDKLPELQVLVLQNDAFDRKKMVCVESSFMKLKRLELSTLRFLET</sequence>
<gene>
    <name evidence="8" type="ORF">OLEA9_A092713</name>
</gene>
<keyword evidence="2" id="KW-0433">Leucine-rich repeat</keyword>
<dbReference type="Pfam" id="PF23559">
    <property type="entry name" value="WHD_DRP"/>
    <property type="match status" value="1"/>
</dbReference>
<accession>A0A8S0TB94</accession>
<protein>
    <submittedName>
        <fullName evidence="8">Probable disease resistance RF45 isoform X1</fullName>
    </submittedName>
</protein>
<dbReference type="PANTHER" id="PTHR23155">
    <property type="entry name" value="DISEASE RESISTANCE PROTEIN RP"/>
    <property type="match status" value="1"/>
</dbReference>
<comment type="caution">
    <text evidence="8">The sequence shown here is derived from an EMBL/GenBank/DDBJ whole genome shotgun (WGS) entry which is preliminary data.</text>
</comment>
<dbReference type="GO" id="GO:0005524">
    <property type="term" value="F:ATP binding"/>
    <property type="evidence" value="ECO:0007669"/>
    <property type="project" value="UniProtKB-KW"/>
</dbReference>
<evidence type="ECO:0000313" key="8">
    <source>
        <dbReference type="EMBL" id="CAA3002398.1"/>
    </source>
</evidence>
<keyword evidence="5" id="KW-0611">Plant defense</keyword>
<dbReference type="GO" id="GO:0098542">
    <property type="term" value="P:defense response to other organism"/>
    <property type="evidence" value="ECO:0007669"/>
    <property type="project" value="TreeGrafter"/>
</dbReference>
<proteinExistence type="inferred from homology"/>
<dbReference type="EMBL" id="CACTIH010005834">
    <property type="protein sequence ID" value="CAA3002398.1"/>
    <property type="molecule type" value="Genomic_DNA"/>
</dbReference>
<evidence type="ECO:0000313" key="9">
    <source>
        <dbReference type="Proteomes" id="UP000594638"/>
    </source>
</evidence>
<keyword evidence="6" id="KW-0067">ATP-binding</keyword>
<organism evidence="8 9">
    <name type="scientific">Olea europaea subsp. europaea</name>
    <dbReference type="NCBI Taxonomy" id="158383"/>
    <lineage>
        <taxon>Eukaryota</taxon>
        <taxon>Viridiplantae</taxon>
        <taxon>Streptophyta</taxon>
        <taxon>Embryophyta</taxon>
        <taxon>Tracheophyta</taxon>
        <taxon>Spermatophyta</taxon>
        <taxon>Magnoliopsida</taxon>
        <taxon>eudicotyledons</taxon>
        <taxon>Gunneridae</taxon>
        <taxon>Pentapetalae</taxon>
        <taxon>asterids</taxon>
        <taxon>lamiids</taxon>
        <taxon>Lamiales</taxon>
        <taxon>Oleaceae</taxon>
        <taxon>Oleeae</taxon>
        <taxon>Olea</taxon>
    </lineage>
</organism>
<comment type="similarity">
    <text evidence="1">Belongs to the disease resistance NB-LRR family.</text>
</comment>
<dbReference type="Gramene" id="OE9A092713T1">
    <property type="protein sequence ID" value="OE9A092713C1"/>
    <property type="gene ID" value="OE9A092713"/>
</dbReference>
<evidence type="ECO:0000256" key="4">
    <source>
        <dbReference type="ARBA" id="ARBA00022741"/>
    </source>
</evidence>
<dbReference type="PANTHER" id="PTHR23155:SF1205">
    <property type="entry name" value="DISEASE RESISTANCE PROTEIN RPM1"/>
    <property type="match status" value="1"/>
</dbReference>
<feature type="domain" description="Disease resistance protein winged helix" evidence="7">
    <location>
        <begin position="70"/>
        <end position="145"/>
    </location>
</feature>
<evidence type="ECO:0000256" key="1">
    <source>
        <dbReference type="ARBA" id="ARBA00008894"/>
    </source>
</evidence>